<dbReference type="AlphaFoldDB" id="A0A502ESE7"/>
<organism evidence="1 2">
    <name type="scientific">Flavobacterium pectinovorum</name>
    <dbReference type="NCBI Taxonomy" id="29533"/>
    <lineage>
        <taxon>Bacteria</taxon>
        <taxon>Pseudomonadati</taxon>
        <taxon>Bacteroidota</taxon>
        <taxon>Flavobacteriia</taxon>
        <taxon>Flavobacteriales</taxon>
        <taxon>Flavobacteriaceae</taxon>
        <taxon>Flavobacterium</taxon>
    </lineage>
</organism>
<proteinExistence type="predicted"/>
<dbReference type="Pfam" id="PF12306">
    <property type="entry name" value="PixA"/>
    <property type="match status" value="1"/>
</dbReference>
<evidence type="ECO:0000313" key="2">
    <source>
        <dbReference type="Proteomes" id="UP000319700"/>
    </source>
</evidence>
<keyword evidence="2" id="KW-1185">Reference proteome</keyword>
<dbReference type="OrthoDB" id="1354191at2"/>
<dbReference type="Proteomes" id="UP000319700">
    <property type="component" value="Unassembled WGS sequence"/>
</dbReference>
<dbReference type="InterPro" id="IPR021087">
    <property type="entry name" value="Uncharacterised_PixA/AidA"/>
</dbReference>
<comment type="caution">
    <text evidence="1">The sequence shown here is derived from an EMBL/GenBank/DDBJ whole genome shotgun (WGS) entry which is preliminary data.</text>
</comment>
<gene>
    <name evidence="1" type="ORF">EAH81_11825</name>
</gene>
<sequence>METPLSVTQQVIYEILIVIDTNSIKNKWLMNDINEPIKIDKENWFTIYRKNNEDNSVHEISIDSKRNDKIIISGISIDGGSSDSIILNKIQNYKSIKKNIVSFKPICESKNKIFNNEEEGNELSVSNEKQNFIWFESVISDFGKSKIKISFSLYYLNSDGNQQDLYGQFWFPLEIKFYKADK</sequence>
<accession>A0A502ESE7</accession>
<evidence type="ECO:0008006" key="3">
    <source>
        <dbReference type="Google" id="ProtNLM"/>
    </source>
</evidence>
<name>A0A502ESE7_9FLAO</name>
<dbReference type="RefSeq" id="WP_140507163.1">
    <property type="nucleotide sequence ID" value="NZ_RCZH01000007.1"/>
</dbReference>
<dbReference type="EMBL" id="RCZH01000007">
    <property type="protein sequence ID" value="TPG39982.1"/>
    <property type="molecule type" value="Genomic_DNA"/>
</dbReference>
<evidence type="ECO:0000313" key="1">
    <source>
        <dbReference type="EMBL" id="TPG39982.1"/>
    </source>
</evidence>
<protein>
    <recommendedName>
        <fullName evidence="3">Inclusion body protein</fullName>
    </recommendedName>
</protein>
<dbReference type="Gene3D" id="2.60.40.3910">
    <property type="entry name" value="Inclusion body protein"/>
    <property type="match status" value="1"/>
</dbReference>
<reference evidence="1 2" key="1">
    <citation type="journal article" date="2019" name="Environ. Microbiol.">
        <title>Species interactions and distinct microbial communities in high Arctic permafrost affected cryosols are associated with the CH4 and CO2 gas fluxes.</title>
        <authorList>
            <person name="Altshuler I."/>
            <person name="Hamel J."/>
            <person name="Turney S."/>
            <person name="Magnuson E."/>
            <person name="Levesque R."/>
            <person name="Greer C."/>
            <person name="Whyte L.G."/>
        </authorList>
    </citation>
    <scope>NUCLEOTIDE SEQUENCE [LARGE SCALE GENOMIC DNA]</scope>
    <source>
        <strain evidence="1 2">42</strain>
    </source>
</reference>
<dbReference type="InterPro" id="IPR038712">
    <property type="entry name" value="PixA-like_sf"/>
</dbReference>